<gene>
    <name evidence="1" type="ORF">SAMN06269185_1639</name>
</gene>
<sequence>MVFASALKENLYDLWMCWECGTVRAIEISERNANAPIRDQKLEDHGLECPACGNKGAEKIVPEEDVPNWD</sequence>
<organism evidence="1 2">
    <name type="scientific">Natronoarchaeum philippinense</name>
    <dbReference type="NCBI Taxonomy" id="558529"/>
    <lineage>
        <taxon>Archaea</taxon>
        <taxon>Methanobacteriati</taxon>
        <taxon>Methanobacteriota</taxon>
        <taxon>Stenosarchaea group</taxon>
        <taxon>Halobacteria</taxon>
        <taxon>Halobacteriales</taxon>
        <taxon>Natronoarchaeaceae</taxon>
    </lineage>
</organism>
<keyword evidence="2" id="KW-1185">Reference proteome</keyword>
<dbReference type="Proteomes" id="UP000219453">
    <property type="component" value="Unassembled WGS sequence"/>
</dbReference>
<dbReference type="EMBL" id="OBEJ01000002">
    <property type="protein sequence ID" value="SNZ12347.1"/>
    <property type="molecule type" value="Genomic_DNA"/>
</dbReference>
<evidence type="ECO:0000313" key="2">
    <source>
        <dbReference type="Proteomes" id="UP000219453"/>
    </source>
</evidence>
<reference evidence="1 2" key="1">
    <citation type="submission" date="2017-09" db="EMBL/GenBank/DDBJ databases">
        <authorList>
            <person name="Ehlers B."/>
            <person name="Leendertz F.H."/>
        </authorList>
    </citation>
    <scope>NUCLEOTIDE SEQUENCE [LARGE SCALE GENOMIC DNA]</scope>
    <source>
        <strain evidence="1 2">DSM 27208</strain>
    </source>
</reference>
<evidence type="ECO:0000313" key="1">
    <source>
        <dbReference type="EMBL" id="SNZ12347.1"/>
    </source>
</evidence>
<dbReference type="OrthoDB" id="349979at2157"/>
<dbReference type="GeneID" id="79291898"/>
<dbReference type="AlphaFoldDB" id="A0A285NTK4"/>
<accession>A0A285NTK4</accession>
<name>A0A285NTK4_NATPI</name>
<protein>
    <submittedName>
        <fullName evidence="1">Uncharacterized protein</fullName>
    </submittedName>
</protein>
<dbReference type="RefSeq" id="WP_097008592.1">
    <property type="nucleotide sequence ID" value="NZ_OBEJ01000002.1"/>
</dbReference>
<proteinExistence type="predicted"/>